<dbReference type="GO" id="GO:0009451">
    <property type="term" value="P:RNA modification"/>
    <property type="evidence" value="ECO:0007669"/>
    <property type="project" value="InterPro"/>
</dbReference>
<gene>
    <name evidence="3" type="ORF">LWI29_020458</name>
</gene>
<dbReference type="PROSITE" id="PS51375">
    <property type="entry name" value="PPR"/>
    <property type="match status" value="1"/>
</dbReference>
<organism evidence="3 4">
    <name type="scientific">Acer saccharum</name>
    <name type="common">Sugar maple</name>
    <dbReference type="NCBI Taxonomy" id="4024"/>
    <lineage>
        <taxon>Eukaryota</taxon>
        <taxon>Viridiplantae</taxon>
        <taxon>Streptophyta</taxon>
        <taxon>Embryophyta</taxon>
        <taxon>Tracheophyta</taxon>
        <taxon>Spermatophyta</taxon>
        <taxon>Magnoliopsida</taxon>
        <taxon>eudicotyledons</taxon>
        <taxon>Gunneridae</taxon>
        <taxon>Pentapetalae</taxon>
        <taxon>rosids</taxon>
        <taxon>malvids</taxon>
        <taxon>Sapindales</taxon>
        <taxon>Sapindaceae</taxon>
        <taxon>Hippocastanoideae</taxon>
        <taxon>Acereae</taxon>
        <taxon>Acer</taxon>
    </lineage>
</organism>
<proteinExistence type="predicted"/>
<dbReference type="NCBIfam" id="TIGR00756">
    <property type="entry name" value="PPR"/>
    <property type="match status" value="1"/>
</dbReference>
<dbReference type="GO" id="GO:0003723">
    <property type="term" value="F:RNA binding"/>
    <property type="evidence" value="ECO:0007669"/>
    <property type="project" value="InterPro"/>
</dbReference>
<dbReference type="Gene3D" id="1.25.40.10">
    <property type="entry name" value="Tetratricopeptide repeat domain"/>
    <property type="match status" value="1"/>
</dbReference>
<dbReference type="EMBL" id="JAUESC010000385">
    <property type="protein sequence ID" value="KAK0579071.1"/>
    <property type="molecule type" value="Genomic_DNA"/>
</dbReference>
<dbReference type="PANTHER" id="PTHR47926">
    <property type="entry name" value="PENTATRICOPEPTIDE REPEAT-CONTAINING PROTEIN"/>
    <property type="match status" value="1"/>
</dbReference>
<feature type="repeat" description="PPR" evidence="2">
    <location>
        <begin position="9"/>
        <end position="39"/>
    </location>
</feature>
<evidence type="ECO:0000313" key="4">
    <source>
        <dbReference type="Proteomes" id="UP001168877"/>
    </source>
</evidence>
<dbReference type="AlphaFoldDB" id="A0AA39VGB2"/>
<keyword evidence="1" id="KW-0677">Repeat</keyword>
<reference evidence="3" key="2">
    <citation type="submission" date="2023-06" db="EMBL/GenBank/DDBJ databases">
        <authorList>
            <person name="Swenson N.G."/>
            <person name="Wegrzyn J.L."/>
            <person name="Mcevoy S.L."/>
        </authorList>
    </citation>
    <scope>NUCLEOTIDE SEQUENCE</scope>
    <source>
        <strain evidence="3">NS2018</strain>
        <tissue evidence="3">Leaf</tissue>
    </source>
</reference>
<keyword evidence="4" id="KW-1185">Reference proteome</keyword>
<reference evidence="3" key="1">
    <citation type="journal article" date="2022" name="Plant J.">
        <title>Strategies of tolerance reflected in two North American maple genomes.</title>
        <authorList>
            <person name="McEvoy S.L."/>
            <person name="Sezen U.U."/>
            <person name="Trouern-Trend A."/>
            <person name="McMahon S.M."/>
            <person name="Schaberg P.G."/>
            <person name="Yang J."/>
            <person name="Wegrzyn J.L."/>
            <person name="Swenson N.G."/>
        </authorList>
    </citation>
    <scope>NUCLEOTIDE SEQUENCE</scope>
    <source>
        <strain evidence="3">NS2018</strain>
    </source>
</reference>
<evidence type="ECO:0000313" key="3">
    <source>
        <dbReference type="EMBL" id="KAK0579071.1"/>
    </source>
</evidence>
<evidence type="ECO:0000256" key="1">
    <source>
        <dbReference type="ARBA" id="ARBA00022737"/>
    </source>
</evidence>
<dbReference type="InterPro" id="IPR046960">
    <property type="entry name" value="PPR_At4g14850-like_plant"/>
</dbReference>
<dbReference type="InterPro" id="IPR002885">
    <property type="entry name" value="PPR_rpt"/>
</dbReference>
<sequence>MRVCGVKPNAVTFTRLFSVCCHASLVEEGLGLFDNMKSKYDLEPNLQHYGCIVDLLGRAGHLNEAYKFIMGMPIKPNAILWRSLLSACKRSGDVVMGEKVGKILLQLQPASISNDLTG</sequence>
<accession>A0AA39VGB2</accession>
<protein>
    <recommendedName>
        <fullName evidence="5">Pentatricopeptide repeat-containing protein</fullName>
    </recommendedName>
</protein>
<evidence type="ECO:0000256" key="2">
    <source>
        <dbReference type="PROSITE-ProRule" id="PRU00708"/>
    </source>
</evidence>
<evidence type="ECO:0008006" key="5">
    <source>
        <dbReference type="Google" id="ProtNLM"/>
    </source>
</evidence>
<comment type="caution">
    <text evidence="3">The sequence shown here is derived from an EMBL/GenBank/DDBJ whole genome shotgun (WGS) entry which is preliminary data.</text>
</comment>
<dbReference type="PANTHER" id="PTHR47926:SF537">
    <property type="entry name" value="PENTACOTRIPEPTIDE-REPEAT REGION OF PRORP DOMAIN-CONTAINING PROTEIN"/>
    <property type="match status" value="1"/>
</dbReference>
<dbReference type="Proteomes" id="UP001168877">
    <property type="component" value="Unassembled WGS sequence"/>
</dbReference>
<dbReference type="InterPro" id="IPR011990">
    <property type="entry name" value="TPR-like_helical_dom_sf"/>
</dbReference>
<name>A0AA39VGB2_ACESA</name>
<dbReference type="Pfam" id="PF01535">
    <property type="entry name" value="PPR"/>
    <property type="match status" value="2"/>
</dbReference>